<dbReference type="InterPro" id="IPR013784">
    <property type="entry name" value="Carb-bd-like_fold"/>
</dbReference>
<sequence length="1217" mass="138716">MVMRRKCMNKIKKIIYAAVIFIIVSVMQLNNVNATEMVNSKEVDISVETDKENYSREDINAKFTIKNNGKDDININHIEYSEFADYKGQLQYDECEIIEAGQEKSYELKYVYNGSRVSPQTGDSHHIIIWLVIITVVILMAIYFTIDKKKRNKFISLLISILLFLSALFGLFIDNVHAEVINNKISSISKEITVDGLKENLDIEISYNTISNSDYITKGEFIHNLLDHLDVERLELNDSTYEFHFSDTYNSTYGLDAEYAWSYGLLPDDEKIFKENEYISREYAAYIVYHIMGFEGDYIIDYNDSELVNYRNEVALVAAQEFIPLINGAFLPDKYISSSDYQTIVKRIDWFNDALNEVTDEANISYKSEVIEIATDNYSISEENDEKCVIIDKDNQTNNLKMGDLFVLSAKDGYSYVLAGKVLDSYEYNGKIKLVYCEPEYEEIVQDIKISKEIQIDTDSLVLEEGVSLDCDNDEESDISLLKIQTPNKPGKLSLKIGTEYVNAKIEADIPTYIVNWNINEASMIMNYSGQVSGNIEYNTKLDNSNEKYDKMYKLGKVWSIPINGLFKVEVDLYLYVSISGKTSVVWSYSGSSGVQYKNGTFRIIKQFRLDNLKQPVSQGNANAKMGPSIVSKLKTTIGNENLIQMNANVGGTMNLKKEIHRDINPALECGDFSLYAYLEFGIDKECRLAKLLKFGGGFLNINLNLNWVVYNENNSPLKWKLHIENNKVVPACTYGYGTIYGKVVDDWNNPVCNAVVNVVNVDTGEVVLNGVTSTSNTGEIKKGDFLFKNVRIGNYKVEISTNDYEIVSKYISVFKNKTSDCGIIKLNRVKYDDYDIVKLNGHYDVVKMISEGKYLVVKDGLCGVIDANENLIIPIIYNADNSKEVAVDEILLVKDNVGYVYNSNTLNLICRYLIEETIEDSSAYKYEKITESSEYVNYPDNIIKREYWQGMIIETVECGWSMSSNGSSGVWNSVYVKFINARTGKNIVQGFGKSYIPISGDNWNGIATSSKTNDHSAVAVIEDIENDKLFMYIITKDGCNGREISSNEVVGENVAYDNHWIKMRGYIPEQGYAWKLMNVDTGHTYSMPYNEFSSWYYGNDKYYALSLEGSLYNICYENRIISTQKYKFVNFTNDKILIAGDLNGECIFMDYSLNEKLRAKDASVYWNGKALVYDGIGVYYIDEFCKKTSSYLYKNTSIDYMSIGAFKAEGQWYIIK</sequence>
<feature type="transmembrane region" description="Helical" evidence="1">
    <location>
        <begin position="127"/>
        <end position="146"/>
    </location>
</feature>
<dbReference type="Gene3D" id="2.60.40.1120">
    <property type="entry name" value="Carboxypeptidase-like, regulatory domain"/>
    <property type="match status" value="1"/>
</dbReference>
<dbReference type="EMBL" id="WKRD01000010">
    <property type="protein sequence ID" value="MSC58287.1"/>
    <property type="molecule type" value="Genomic_DNA"/>
</dbReference>
<dbReference type="GO" id="GO:0030246">
    <property type="term" value="F:carbohydrate binding"/>
    <property type="evidence" value="ECO:0007669"/>
    <property type="project" value="InterPro"/>
</dbReference>
<evidence type="ECO:0000313" key="3">
    <source>
        <dbReference type="Proteomes" id="UP000481964"/>
    </source>
</evidence>
<gene>
    <name evidence="2" type="ORF">GKE48_12670</name>
</gene>
<reference evidence="2 3" key="1">
    <citation type="journal article" date="2019" name="Nat. Med.">
        <title>A library of human gut bacterial isolates paired with longitudinal multiomics data enables mechanistic microbiome research.</title>
        <authorList>
            <person name="Poyet M."/>
            <person name="Groussin M."/>
            <person name="Gibbons S.M."/>
            <person name="Avila-Pacheco J."/>
            <person name="Jiang X."/>
            <person name="Kearney S.M."/>
            <person name="Perrotta A.R."/>
            <person name="Berdy B."/>
            <person name="Zhao S."/>
            <person name="Lieberman T.D."/>
            <person name="Swanson P.K."/>
            <person name="Smith M."/>
            <person name="Roesemann S."/>
            <person name="Alexander J.E."/>
            <person name="Rich S.A."/>
            <person name="Livny J."/>
            <person name="Vlamakis H."/>
            <person name="Clish C."/>
            <person name="Bullock K."/>
            <person name="Deik A."/>
            <person name="Scott J."/>
            <person name="Pierce K.A."/>
            <person name="Xavier R.J."/>
            <person name="Alm E.J."/>
        </authorList>
    </citation>
    <scope>NUCLEOTIDE SEQUENCE [LARGE SCALE GENOMIC DNA]</scope>
    <source>
        <strain evidence="2 3">BIOML-A1</strain>
    </source>
</reference>
<evidence type="ECO:0000313" key="2">
    <source>
        <dbReference type="EMBL" id="MSC58287.1"/>
    </source>
</evidence>
<dbReference type="SUPFAM" id="SSF49452">
    <property type="entry name" value="Starch-binding domain-like"/>
    <property type="match status" value="1"/>
</dbReference>
<feature type="transmembrane region" description="Helical" evidence="1">
    <location>
        <begin position="153"/>
        <end position="173"/>
    </location>
</feature>
<dbReference type="Proteomes" id="UP000481964">
    <property type="component" value="Unassembled WGS sequence"/>
</dbReference>
<evidence type="ECO:0000256" key="1">
    <source>
        <dbReference type="SAM" id="Phobius"/>
    </source>
</evidence>
<proteinExistence type="predicted"/>
<name>A0A7C9L0Q5_9FIRM</name>
<comment type="caution">
    <text evidence="2">The sequence shown here is derived from an EMBL/GenBank/DDBJ whole genome shotgun (WGS) entry which is preliminary data.</text>
</comment>
<protein>
    <submittedName>
        <fullName evidence="2">Uncharacterized protein</fullName>
    </submittedName>
</protein>
<keyword evidence="1" id="KW-0812">Transmembrane</keyword>
<accession>A0A7C9L0Q5</accession>
<dbReference type="AlphaFoldDB" id="A0A7C9L0Q5"/>
<organism evidence="2 3">
    <name type="scientific">Lachnospira eligens</name>
    <dbReference type="NCBI Taxonomy" id="39485"/>
    <lineage>
        <taxon>Bacteria</taxon>
        <taxon>Bacillati</taxon>
        <taxon>Bacillota</taxon>
        <taxon>Clostridia</taxon>
        <taxon>Lachnospirales</taxon>
        <taxon>Lachnospiraceae</taxon>
        <taxon>Lachnospira</taxon>
    </lineage>
</organism>
<keyword evidence="1" id="KW-0472">Membrane</keyword>
<keyword evidence="1" id="KW-1133">Transmembrane helix</keyword>